<accession>A0ACB8S3W9</accession>
<keyword evidence="2" id="KW-1185">Reference proteome</keyword>
<reference evidence="1" key="2">
    <citation type="journal article" date="2022" name="New Phytol.">
        <title>Evolutionary transition to the ectomycorrhizal habit in the genomes of a hyperdiverse lineage of mushroom-forming fungi.</title>
        <authorList>
            <person name="Looney B."/>
            <person name="Miyauchi S."/>
            <person name="Morin E."/>
            <person name="Drula E."/>
            <person name="Courty P.E."/>
            <person name="Kohler A."/>
            <person name="Kuo A."/>
            <person name="LaButti K."/>
            <person name="Pangilinan J."/>
            <person name="Lipzen A."/>
            <person name="Riley R."/>
            <person name="Andreopoulos W."/>
            <person name="He G."/>
            <person name="Johnson J."/>
            <person name="Nolan M."/>
            <person name="Tritt A."/>
            <person name="Barry K.W."/>
            <person name="Grigoriev I.V."/>
            <person name="Nagy L.G."/>
            <person name="Hibbett D."/>
            <person name="Henrissat B."/>
            <person name="Matheny P.B."/>
            <person name="Labbe J."/>
            <person name="Martin F.M."/>
        </authorList>
    </citation>
    <scope>NUCLEOTIDE SEQUENCE</scope>
    <source>
        <strain evidence="1">FP105234-sp</strain>
    </source>
</reference>
<feature type="non-terminal residue" evidence="1">
    <location>
        <position position="1"/>
    </location>
</feature>
<comment type="caution">
    <text evidence="1">The sequence shown here is derived from an EMBL/GenBank/DDBJ whole genome shotgun (WGS) entry which is preliminary data.</text>
</comment>
<protein>
    <submittedName>
        <fullName evidence="1">Uncharacterized protein</fullName>
    </submittedName>
</protein>
<evidence type="ECO:0000313" key="2">
    <source>
        <dbReference type="Proteomes" id="UP000814033"/>
    </source>
</evidence>
<evidence type="ECO:0000313" key="1">
    <source>
        <dbReference type="EMBL" id="KAI0051184.1"/>
    </source>
</evidence>
<organism evidence="1 2">
    <name type="scientific">Auriscalpium vulgare</name>
    <dbReference type="NCBI Taxonomy" id="40419"/>
    <lineage>
        <taxon>Eukaryota</taxon>
        <taxon>Fungi</taxon>
        <taxon>Dikarya</taxon>
        <taxon>Basidiomycota</taxon>
        <taxon>Agaricomycotina</taxon>
        <taxon>Agaricomycetes</taxon>
        <taxon>Russulales</taxon>
        <taxon>Auriscalpiaceae</taxon>
        <taxon>Auriscalpium</taxon>
    </lineage>
</organism>
<sequence>MSQAAPPSSWLPHAGYASYGHYAPEPRVLQGTYTLPYGAHLAYHPRPAEYPFPPHVSAAPAARAPPDALQALGPPAGPSRAPSPPKYMALSPADFTGVPRPAAPAPAPPPPVRRKSSATAQCRLLGAAPYVWPTHMRSLDAIAAQAQAEVEADGGERTAGPQPRRHADHARGRRSHSDDREARRFHLQRCPWAG</sequence>
<dbReference type="EMBL" id="MU275854">
    <property type="protein sequence ID" value="KAI0051184.1"/>
    <property type="molecule type" value="Genomic_DNA"/>
</dbReference>
<name>A0ACB8S3W9_9AGAM</name>
<gene>
    <name evidence="1" type="ORF">FA95DRAFT_1593445</name>
</gene>
<dbReference type="Proteomes" id="UP000814033">
    <property type="component" value="Unassembled WGS sequence"/>
</dbReference>
<proteinExistence type="predicted"/>
<reference evidence="1" key="1">
    <citation type="submission" date="2021-02" db="EMBL/GenBank/DDBJ databases">
        <authorList>
            <consortium name="DOE Joint Genome Institute"/>
            <person name="Ahrendt S."/>
            <person name="Looney B.P."/>
            <person name="Miyauchi S."/>
            <person name="Morin E."/>
            <person name="Drula E."/>
            <person name="Courty P.E."/>
            <person name="Chicoki N."/>
            <person name="Fauchery L."/>
            <person name="Kohler A."/>
            <person name="Kuo A."/>
            <person name="Labutti K."/>
            <person name="Pangilinan J."/>
            <person name="Lipzen A."/>
            <person name="Riley R."/>
            <person name="Andreopoulos W."/>
            <person name="He G."/>
            <person name="Johnson J."/>
            <person name="Barry K.W."/>
            <person name="Grigoriev I.V."/>
            <person name="Nagy L."/>
            <person name="Hibbett D."/>
            <person name="Henrissat B."/>
            <person name="Matheny P.B."/>
            <person name="Labbe J."/>
            <person name="Martin F."/>
        </authorList>
    </citation>
    <scope>NUCLEOTIDE SEQUENCE</scope>
    <source>
        <strain evidence="1">FP105234-sp</strain>
    </source>
</reference>